<dbReference type="eggNOG" id="ENOG5031R59">
    <property type="taxonomic scope" value="Bacteria"/>
</dbReference>
<evidence type="ECO:0000313" key="2">
    <source>
        <dbReference type="Proteomes" id="UP000013261"/>
    </source>
</evidence>
<dbReference type="Proteomes" id="UP000013261">
    <property type="component" value="Unassembled WGS sequence"/>
</dbReference>
<proteinExistence type="predicted"/>
<reference evidence="1 2" key="1">
    <citation type="submission" date="2013-02" db="EMBL/GenBank/DDBJ databases">
        <title>The Genome Sequence of Acinetobacter sp. ANC 4105.</title>
        <authorList>
            <consortium name="The Broad Institute Genome Sequencing Platform"/>
            <consortium name="The Broad Institute Genome Sequencing Center for Infectious Disease"/>
            <person name="Cerqueira G."/>
            <person name="Feldgarden M."/>
            <person name="Courvalin P."/>
            <person name="Perichon B."/>
            <person name="Grillot-Courvalin C."/>
            <person name="Clermont D."/>
            <person name="Rocha E."/>
            <person name="Yoon E.-J."/>
            <person name="Nemec A."/>
            <person name="Walker B."/>
            <person name="Young S.K."/>
            <person name="Zeng Q."/>
            <person name="Gargeya S."/>
            <person name="Fitzgerald M."/>
            <person name="Haas B."/>
            <person name="Abouelleil A."/>
            <person name="Alvarado L."/>
            <person name="Arachchi H.M."/>
            <person name="Berlin A.M."/>
            <person name="Chapman S.B."/>
            <person name="Dewar J."/>
            <person name="Goldberg J."/>
            <person name="Griggs A."/>
            <person name="Gujja S."/>
            <person name="Hansen M."/>
            <person name="Howarth C."/>
            <person name="Imamovic A."/>
            <person name="Larimer J."/>
            <person name="McCowan C."/>
            <person name="Murphy C."/>
            <person name="Neiman D."/>
            <person name="Pearson M."/>
            <person name="Priest M."/>
            <person name="Roberts A."/>
            <person name="Saif S."/>
            <person name="Shea T."/>
            <person name="Sisk P."/>
            <person name="Sykes S."/>
            <person name="Wortman J."/>
            <person name="Nusbaum C."/>
            <person name="Birren B."/>
        </authorList>
    </citation>
    <scope>NUCLEOTIDE SEQUENCE [LARGE SCALE GENOMIC DNA]</scope>
    <source>
        <strain evidence="1 2">ANC 4105</strain>
    </source>
</reference>
<sequence length="303" mass="36396">MAQKYNYYPIKIIKDWQGEDWEVYEEKKTAVGIMVYKGWLYSSGGKPFAYILTDEIAQYIKQNSIGQSVEQLGISRNKIICFRRELDVQKKYFTLDHQWMSEHQEELLNDSFVSLNQKYDLTRLQVKRYANYLKHTLSVVSQDNMRESVTSHQKEQRYQLHKDQIAKMTLSEIEENLNVSRATAYWMYRRVCTEYQLPTIADQRKESQAAYQQWLMANQQEIFRSDIEVKQIAKNLKLTKPQLMHARRRLNEIFPELGKKKDVHVWVKKHKDELLSDSRQELAKKYHLSLDQINYRRKLLKQQ</sequence>
<dbReference type="OrthoDB" id="6713663at2"/>
<dbReference type="EMBL" id="APRL01000013">
    <property type="protein sequence ID" value="ENW93051.1"/>
    <property type="molecule type" value="Genomic_DNA"/>
</dbReference>
<keyword evidence="2" id="KW-1185">Reference proteome</keyword>
<evidence type="ECO:0000313" key="1">
    <source>
        <dbReference type="EMBL" id="ENW93051.1"/>
    </source>
</evidence>
<protein>
    <submittedName>
        <fullName evidence="1">Uncharacterized protein</fullName>
    </submittedName>
</protein>
<comment type="caution">
    <text evidence="1">The sequence shown here is derived from an EMBL/GenBank/DDBJ whole genome shotgun (WGS) entry which is preliminary data.</text>
</comment>
<accession>N9MQP4</accession>
<organism evidence="1 2">
    <name type="scientific">Acinetobacter dispersus</name>
    <dbReference type="NCBI Taxonomy" id="70348"/>
    <lineage>
        <taxon>Bacteria</taxon>
        <taxon>Pseudomonadati</taxon>
        <taxon>Pseudomonadota</taxon>
        <taxon>Gammaproteobacteria</taxon>
        <taxon>Moraxellales</taxon>
        <taxon>Moraxellaceae</taxon>
        <taxon>Acinetobacter</taxon>
    </lineage>
</organism>
<dbReference type="HOGENOM" id="CLU_917114_0_0_6"/>
<dbReference type="PATRIC" id="fig|1217703.3.peg.2905"/>
<gene>
    <name evidence="1" type="ORF">F904_02994</name>
</gene>
<dbReference type="AlphaFoldDB" id="N9MQP4"/>
<dbReference type="RefSeq" id="WP_005190854.1">
    <property type="nucleotide sequence ID" value="NZ_KB850050.1"/>
</dbReference>
<name>N9MQP4_9GAMM</name>